<evidence type="ECO:0000256" key="8">
    <source>
        <dbReference type="ARBA" id="ARBA00022801"/>
    </source>
</evidence>
<accession>A0A9D5HRN1</accession>
<evidence type="ECO:0000256" key="4">
    <source>
        <dbReference type="ARBA" id="ARBA00012780"/>
    </source>
</evidence>
<evidence type="ECO:0000259" key="17">
    <source>
        <dbReference type="SMART" id="SM00768"/>
    </source>
</evidence>
<dbReference type="GO" id="GO:0005975">
    <property type="term" value="P:carbohydrate metabolic process"/>
    <property type="evidence" value="ECO:0007669"/>
    <property type="project" value="InterPro"/>
</dbReference>
<feature type="domain" description="X8" evidence="17">
    <location>
        <begin position="349"/>
        <end position="434"/>
    </location>
</feature>
<dbReference type="Proteomes" id="UP001085076">
    <property type="component" value="Miscellaneous, Linkage group lg01"/>
</dbReference>
<protein>
    <recommendedName>
        <fullName evidence="4">glucan endo-1,3-beta-D-glucosidase</fullName>
        <ecNumber evidence="4">3.2.1.39</ecNumber>
    </recommendedName>
</protein>
<evidence type="ECO:0000256" key="9">
    <source>
        <dbReference type="ARBA" id="ARBA00022821"/>
    </source>
</evidence>
<evidence type="ECO:0000256" key="6">
    <source>
        <dbReference type="ARBA" id="ARBA00022622"/>
    </source>
</evidence>
<dbReference type="FunFam" id="1.20.58.1040:FF:000002">
    <property type="entry name" value="Glucan endo-1,3-beta-glucosidase 8"/>
    <property type="match status" value="1"/>
</dbReference>
<keyword evidence="5" id="KW-1003">Cell membrane</keyword>
<dbReference type="GO" id="GO:0005886">
    <property type="term" value="C:plasma membrane"/>
    <property type="evidence" value="ECO:0007669"/>
    <property type="project" value="UniProtKB-SubCell"/>
</dbReference>
<dbReference type="SMART" id="SM00768">
    <property type="entry name" value="X8"/>
    <property type="match status" value="1"/>
</dbReference>
<evidence type="ECO:0000256" key="11">
    <source>
        <dbReference type="ARBA" id="ARBA00023157"/>
    </source>
</evidence>
<dbReference type="SUPFAM" id="SSF51445">
    <property type="entry name" value="(Trans)glycosidases"/>
    <property type="match status" value="1"/>
</dbReference>
<comment type="catalytic activity">
    <reaction evidence="1">
        <text>Hydrolysis of (1-&gt;3)-beta-D-glucosidic linkages in (1-&gt;3)-beta-D-glucans.</text>
        <dbReference type="EC" id="3.2.1.39"/>
    </reaction>
</comment>
<evidence type="ECO:0000313" key="18">
    <source>
        <dbReference type="EMBL" id="KAJ0985577.1"/>
    </source>
</evidence>
<keyword evidence="8 16" id="KW-0378">Hydrolase</keyword>
<keyword evidence="19" id="KW-1185">Reference proteome</keyword>
<dbReference type="GO" id="GO:0098552">
    <property type="term" value="C:side of membrane"/>
    <property type="evidence" value="ECO:0007669"/>
    <property type="project" value="UniProtKB-KW"/>
</dbReference>
<gene>
    <name evidence="18" type="ORF">J5N97_003933</name>
</gene>
<evidence type="ECO:0000256" key="3">
    <source>
        <dbReference type="ARBA" id="ARBA00008773"/>
    </source>
</evidence>
<dbReference type="EMBL" id="JAGGNH010000001">
    <property type="protein sequence ID" value="KAJ0985577.1"/>
    <property type="molecule type" value="Genomic_DNA"/>
</dbReference>
<keyword evidence="13" id="KW-0449">Lipoprotein</keyword>
<reference evidence="18" key="2">
    <citation type="journal article" date="2022" name="Hortic Res">
        <title>The genome of Dioscorea zingiberensis sheds light on the biosynthesis, origin and evolution of the medicinally important diosgenin saponins.</title>
        <authorList>
            <person name="Li Y."/>
            <person name="Tan C."/>
            <person name="Li Z."/>
            <person name="Guo J."/>
            <person name="Li S."/>
            <person name="Chen X."/>
            <person name="Wang C."/>
            <person name="Dai X."/>
            <person name="Yang H."/>
            <person name="Song W."/>
            <person name="Hou L."/>
            <person name="Xu J."/>
            <person name="Tong Z."/>
            <person name="Xu A."/>
            <person name="Yuan X."/>
            <person name="Wang W."/>
            <person name="Yang Q."/>
            <person name="Chen L."/>
            <person name="Sun Z."/>
            <person name="Wang K."/>
            <person name="Pan B."/>
            <person name="Chen J."/>
            <person name="Bao Y."/>
            <person name="Liu F."/>
            <person name="Qi X."/>
            <person name="Gang D.R."/>
            <person name="Wen J."/>
            <person name="Li J."/>
        </authorList>
    </citation>
    <scope>NUCLEOTIDE SEQUENCE</scope>
    <source>
        <strain evidence="18">Dzin_1.0</strain>
    </source>
</reference>
<evidence type="ECO:0000256" key="10">
    <source>
        <dbReference type="ARBA" id="ARBA00023136"/>
    </source>
</evidence>
<dbReference type="FunFam" id="3.20.20.80:FF:000008">
    <property type="entry name" value="Glucan endo-1,3-beta-glucosidase 5"/>
    <property type="match status" value="1"/>
</dbReference>
<evidence type="ECO:0000256" key="12">
    <source>
        <dbReference type="ARBA" id="ARBA00023180"/>
    </source>
</evidence>
<proteinExistence type="inferred from homology"/>
<keyword evidence="9" id="KW-0611">Plant defense</keyword>
<evidence type="ECO:0000256" key="14">
    <source>
        <dbReference type="ARBA" id="ARBA00023295"/>
    </source>
</evidence>
<organism evidence="18 19">
    <name type="scientific">Dioscorea zingiberensis</name>
    <dbReference type="NCBI Taxonomy" id="325984"/>
    <lineage>
        <taxon>Eukaryota</taxon>
        <taxon>Viridiplantae</taxon>
        <taxon>Streptophyta</taxon>
        <taxon>Embryophyta</taxon>
        <taxon>Tracheophyta</taxon>
        <taxon>Spermatophyta</taxon>
        <taxon>Magnoliopsida</taxon>
        <taxon>Liliopsida</taxon>
        <taxon>Dioscoreales</taxon>
        <taxon>Dioscoreaceae</taxon>
        <taxon>Dioscorea</taxon>
    </lineage>
</organism>
<dbReference type="PROSITE" id="PS00587">
    <property type="entry name" value="GLYCOSYL_HYDROL_F17"/>
    <property type="match status" value="1"/>
</dbReference>
<dbReference type="AlphaFoldDB" id="A0A9D5HRN1"/>
<comment type="similarity">
    <text evidence="3 15">Belongs to the glycosyl hydrolase 17 family.</text>
</comment>
<dbReference type="PANTHER" id="PTHR32227">
    <property type="entry name" value="GLUCAN ENDO-1,3-BETA-GLUCOSIDASE BG1-RELATED-RELATED"/>
    <property type="match status" value="1"/>
</dbReference>
<dbReference type="EC" id="3.2.1.39" evidence="4"/>
<evidence type="ECO:0000256" key="13">
    <source>
        <dbReference type="ARBA" id="ARBA00023288"/>
    </source>
</evidence>
<evidence type="ECO:0000256" key="16">
    <source>
        <dbReference type="RuleBase" id="RU004336"/>
    </source>
</evidence>
<dbReference type="Gene3D" id="1.20.58.1040">
    <property type="match status" value="1"/>
</dbReference>
<dbReference type="Gene3D" id="3.20.20.80">
    <property type="entry name" value="Glycosidases"/>
    <property type="match status" value="1"/>
</dbReference>
<evidence type="ECO:0000256" key="7">
    <source>
        <dbReference type="ARBA" id="ARBA00022729"/>
    </source>
</evidence>
<keyword evidence="10" id="KW-0472">Membrane</keyword>
<dbReference type="InterPro" id="IPR012946">
    <property type="entry name" value="X8"/>
</dbReference>
<dbReference type="Pfam" id="PF00332">
    <property type="entry name" value="Glyco_hydro_17"/>
    <property type="match status" value="1"/>
</dbReference>
<comment type="caution">
    <text evidence="18">The sequence shown here is derived from an EMBL/GenBank/DDBJ whole genome shotgun (WGS) entry which is preliminary data.</text>
</comment>
<evidence type="ECO:0000313" key="19">
    <source>
        <dbReference type="Proteomes" id="UP001085076"/>
    </source>
</evidence>
<dbReference type="GO" id="GO:0006952">
    <property type="term" value="P:defense response"/>
    <property type="evidence" value="ECO:0007669"/>
    <property type="project" value="UniProtKB-KW"/>
</dbReference>
<evidence type="ECO:0000256" key="15">
    <source>
        <dbReference type="RuleBase" id="RU004335"/>
    </source>
</evidence>
<dbReference type="OrthoDB" id="408788at2759"/>
<dbReference type="InterPro" id="IPR017853">
    <property type="entry name" value="GH"/>
</dbReference>
<comment type="subcellular location">
    <subcellularLocation>
        <location evidence="2">Cell membrane</location>
        <topology evidence="2">Lipid-anchor</topology>
        <topology evidence="2">GPI-anchor</topology>
    </subcellularLocation>
</comment>
<evidence type="ECO:0000256" key="1">
    <source>
        <dbReference type="ARBA" id="ARBA00000382"/>
    </source>
</evidence>
<keyword evidence="14 16" id="KW-0326">Glycosidase</keyword>
<dbReference type="GO" id="GO:0042973">
    <property type="term" value="F:glucan endo-1,3-beta-D-glucosidase activity"/>
    <property type="evidence" value="ECO:0007669"/>
    <property type="project" value="UniProtKB-EC"/>
</dbReference>
<dbReference type="InterPro" id="IPR000490">
    <property type="entry name" value="Glyco_hydro_17"/>
</dbReference>
<evidence type="ECO:0000256" key="2">
    <source>
        <dbReference type="ARBA" id="ARBA00004609"/>
    </source>
</evidence>
<name>A0A9D5HRN1_9LILI</name>
<dbReference type="InterPro" id="IPR044965">
    <property type="entry name" value="Glyco_hydro_17_plant"/>
</dbReference>
<dbReference type="Pfam" id="PF07983">
    <property type="entry name" value="X8"/>
    <property type="match status" value="1"/>
</dbReference>
<keyword evidence="11" id="KW-1015">Disulfide bond</keyword>
<keyword evidence="12" id="KW-0325">Glycoprotein</keyword>
<evidence type="ECO:0000256" key="5">
    <source>
        <dbReference type="ARBA" id="ARBA00022475"/>
    </source>
</evidence>
<sequence>MLAGAIGVNWGSLMSHRLPPSTVVRMLKDNSINKVKLFDADGSTVNAFARTGIELMLGIPNDQLSHLARDYNNAQRWVTHNVTKYLHIGGFDIKYIAVGNEPFLESFNGAFIDVTLPALKNIHRALVEAGISHHMKPTVPLNADVYDSPADSPIPSSGNFRADIRKHMVQLVHFLHAINAPFIINIYPFLSLYQNPNFPMDFAFFEGRGKPLDDAGVIYTNVLDANHDTLIWSLKKAGVPDMKVIVGEIGWPTDGDKNANVKQAKRFYDGLLTKLARGKGTPMRPGRMEVYLFALIDEDLKSVLPGNFERHWGIFTYDGRPKFQMDISTGRGRDKYLVGAKGVEYLAEQWCVLNDEAAGGIFERIPASVNYACSNADCTSLGYGCSCGGLDQKGNVSYAFNAYFQAQDQDERACDFQGLAKIEKKNASQNGCLFPVQILSSRAIRTVTGVELCPLLKIFVALILLHNYFFTC</sequence>
<keyword evidence="7" id="KW-0732">Signal</keyword>
<reference evidence="18" key="1">
    <citation type="submission" date="2021-03" db="EMBL/GenBank/DDBJ databases">
        <authorList>
            <person name="Li Z."/>
            <person name="Yang C."/>
        </authorList>
    </citation>
    <scope>NUCLEOTIDE SEQUENCE</scope>
    <source>
        <strain evidence="18">Dzin_1.0</strain>
        <tissue evidence="18">Leaf</tissue>
    </source>
</reference>
<keyword evidence="6" id="KW-0336">GPI-anchor</keyword>